<proteinExistence type="predicted"/>
<dbReference type="Pfam" id="PF00293">
    <property type="entry name" value="NUDIX"/>
    <property type="match status" value="1"/>
</dbReference>
<dbReference type="InterPro" id="IPR051325">
    <property type="entry name" value="Nudix_hydrolase_domain"/>
</dbReference>
<accession>A0A841KJZ2</accession>
<dbReference type="PANTHER" id="PTHR21340:SF0">
    <property type="entry name" value="BIS(5'-NUCLEOSYL)-TETRAPHOSPHATASE [ASYMMETRICAL]"/>
    <property type="match status" value="1"/>
</dbReference>
<dbReference type="GO" id="GO:0004081">
    <property type="term" value="F:bis(5'-nucleosyl)-tetraphosphatase (asymmetrical) activity"/>
    <property type="evidence" value="ECO:0007669"/>
    <property type="project" value="TreeGrafter"/>
</dbReference>
<keyword evidence="2" id="KW-0378">Hydrolase</keyword>
<evidence type="ECO:0000313" key="4">
    <source>
        <dbReference type="EMBL" id="MBB6185395.1"/>
    </source>
</evidence>
<organism evidence="4 5">
    <name type="scientific">Oleiagrimonas soli</name>
    <dbReference type="NCBI Taxonomy" id="1543381"/>
    <lineage>
        <taxon>Bacteria</taxon>
        <taxon>Pseudomonadati</taxon>
        <taxon>Pseudomonadota</taxon>
        <taxon>Gammaproteobacteria</taxon>
        <taxon>Lysobacterales</taxon>
        <taxon>Rhodanobacteraceae</taxon>
        <taxon>Oleiagrimonas</taxon>
    </lineage>
</organism>
<evidence type="ECO:0000256" key="1">
    <source>
        <dbReference type="ARBA" id="ARBA00001946"/>
    </source>
</evidence>
<dbReference type="InterPro" id="IPR000086">
    <property type="entry name" value="NUDIX_hydrolase_dom"/>
</dbReference>
<gene>
    <name evidence="4" type="ORF">HNQ86_002740</name>
</gene>
<dbReference type="Proteomes" id="UP000560000">
    <property type="component" value="Unassembled WGS sequence"/>
</dbReference>
<dbReference type="RefSeq" id="WP_221265696.1">
    <property type="nucleotide sequence ID" value="NZ_JACHET010000001.1"/>
</dbReference>
<reference evidence="4 5" key="1">
    <citation type="submission" date="2020-08" db="EMBL/GenBank/DDBJ databases">
        <title>Genomic Encyclopedia of Type Strains, Phase IV (KMG-IV): sequencing the most valuable type-strain genomes for metagenomic binning, comparative biology and taxonomic classification.</title>
        <authorList>
            <person name="Goeker M."/>
        </authorList>
    </citation>
    <scope>NUCLEOTIDE SEQUENCE [LARGE SCALE GENOMIC DNA]</scope>
    <source>
        <strain evidence="4 5">DSM 107085</strain>
    </source>
</reference>
<evidence type="ECO:0000259" key="3">
    <source>
        <dbReference type="PROSITE" id="PS51462"/>
    </source>
</evidence>
<dbReference type="GO" id="GO:0006167">
    <property type="term" value="P:AMP biosynthetic process"/>
    <property type="evidence" value="ECO:0007669"/>
    <property type="project" value="TreeGrafter"/>
</dbReference>
<protein>
    <submittedName>
        <fullName evidence="4">8-oxo-dGTP pyrophosphatase MutT (NUDIX family)</fullName>
    </submittedName>
</protein>
<evidence type="ECO:0000256" key="2">
    <source>
        <dbReference type="ARBA" id="ARBA00022801"/>
    </source>
</evidence>
<sequence>MRETVPTVRQSTAPPDHAERTRIRAEFQSIRPLDALEHTHLSDAFAWIDSGAPLCRIAKPATPAKHLVAYFAVVDGDHILLVDHRNAQRWLPTGGHVEPGEHPRRTVLRELKEELGLVAPHPIAAPLMVTCTSTVGLTAGHTDVSLWYVVHADRTRPVSFDASEFHSVRWFAFDEVPFARSDPHMRRFIAKLSAGHSCD</sequence>
<evidence type="ECO:0000313" key="5">
    <source>
        <dbReference type="Proteomes" id="UP000560000"/>
    </source>
</evidence>
<dbReference type="PROSITE" id="PS51462">
    <property type="entry name" value="NUDIX"/>
    <property type="match status" value="1"/>
</dbReference>
<dbReference type="InterPro" id="IPR020084">
    <property type="entry name" value="NUDIX_hydrolase_CS"/>
</dbReference>
<dbReference type="CDD" id="cd03674">
    <property type="entry name" value="NUDIX_Hydrolase"/>
    <property type="match status" value="1"/>
</dbReference>
<comment type="caution">
    <text evidence="4">The sequence shown here is derived from an EMBL/GenBank/DDBJ whole genome shotgun (WGS) entry which is preliminary data.</text>
</comment>
<dbReference type="PANTHER" id="PTHR21340">
    <property type="entry name" value="DIADENOSINE 5,5-P1,P4-TETRAPHOSPHATE PYROPHOSPHOHYDROLASE MUTT"/>
    <property type="match status" value="1"/>
</dbReference>
<feature type="domain" description="Nudix hydrolase" evidence="3">
    <location>
        <begin position="64"/>
        <end position="193"/>
    </location>
</feature>
<dbReference type="Gene3D" id="3.90.79.10">
    <property type="entry name" value="Nucleoside Triphosphate Pyrophosphohydrolase"/>
    <property type="match status" value="1"/>
</dbReference>
<dbReference type="SUPFAM" id="SSF55811">
    <property type="entry name" value="Nudix"/>
    <property type="match status" value="1"/>
</dbReference>
<dbReference type="PROSITE" id="PS00893">
    <property type="entry name" value="NUDIX_BOX"/>
    <property type="match status" value="1"/>
</dbReference>
<dbReference type="AlphaFoldDB" id="A0A841KJZ2"/>
<comment type="cofactor">
    <cofactor evidence="1">
        <name>Mg(2+)</name>
        <dbReference type="ChEBI" id="CHEBI:18420"/>
    </cofactor>
</comment>
<dbReference type="EMBL" id="JACHET010000001">
    <property type="protein sequence ID" value="MBB6185395.1"/>
    <property type="molecule type" value="Genomic_DNA"/>
</dbReference>
<dbReference type="GO" id="GO:0006754">
    <property type="term" value="P:ATP biosynthetic process"/>
    <property type="evidence" value="ECO:0007669"/>
    <property type="project" value="TreeGrafter"/>
</dbReference>
<dbReference type="InterPro" id="IPR015797">
    <property type="entry name" value="NUDIX_hydrolase-like_dom_sf"/>
</dbReference>
<name>A0A841KJZ2_9GAMM</name>